<dbReference type="Pfam" id="PF00903">
    <property type="entry name" value="Glyoxalase"/>
    <property type="match status" value="1"/>
</dbReference>
<evidence type="ECO:0000259" key="2">
    <source>
        <dbReference type="PROSITE" id="PS51819"/>
    </source>
</evidence>
<gene>
    <name evidence="3" type="ORF">JL106_12000</name>
</gene>
<dbReference type="Pfam" id="PF18029">
    <property type="entry name" value="Glyoxalase_6"/>
    <property type="match status" value="1"/>
</dbReference>
<dbReference type="PANTHER" id="PTHR33993:SF14">
    <property type="entry name" value="GB|AAF24581.1"/>
    <property type="match status" value="1"/>
</dbReference>
<evidence type="ECO:0000313" key="4">
    <source>
        <dbReference type="Proteomes" id="UP000663792"/>
    </source>
</evidence>
<dbReference type="SUPFAM" id="SSF54593">
    <property type="entry name" value="Glyoxalase/Bleomycin resistance protein/Dihydroxybiphenyl dioxygenase"/>
    <property type="match status" value="2"/>
</dbReference>
<dbReference type="InterPro" id="IPR004360">
    <property type="entry name" value="Glyas_Fos-R_dOase_dom"/>
</dbReference>
<dbReference type="Proteomes" id="UP000663792">
    <property type="component" value="Unassembled WGS sequence"/>
</dbReference>
<proteinExistence type="predicted"/>
<keyword evidence="4" id="KW-1185">Reference proteome</keyword>
<reference evidence="3" key="1">
    <citation type="submission" date="2021-01" db="EMBL/GenBank/DDBJ databases">
        <title>YIM 132084 draft genome.</title>
        <authorList>
            <person name="An D."/>
        </authorList>
    </citation>
    <scope>NUCLEOTIDE SEQUENCE</scope>
    <source>
        <strain evidence="3">YIM 132084</strain>
    </source>
</reference>
<accession>A0A938YHN0</accession>
<name>A0A938YHN0_9ACTN</name>
<feature type="domain" description="VOC" evidence="2">
    <location>
        <begin position="24"/>
        <end position="138"/>
    </location>
</feature>
<dbReference type="AlphaFoldDB" id="A0A938YHN0"/>
<comment type="caution">
    <text evidence="3">The sequence shown here is derived from an EMBL/GenBank/DDBJ whole genome shotgun (WGS) entry which is preliminary data.</text>
</comment>
<dbReference type="PANTHER" id="PTHR33993">
    <property type="entry name" value="GLYOXALASE-RELATED"/>
    <property type="match status" value="1"/>
</dbReference>
<dbReference type="InterPro" id="IPR052164">
    <property type="entry name" value="Anthracycline_SecMetBiosynth"/>
</dbReference>
<dbReference type="PROSITE" id="PS51819">
    <property type="entry name" value="VOC"/>
    <property type="match status" value="2"/>
</dbReference>
<protein>
    <submittedName>
        <fullName evidence="3">VOC family protein</fullName>
    </submittedName>
</protein>
<feature type="domain" description="VOC" evidence="2">
    <location>
        <begin position="149"/>
        <end position="285"/>
    </location>
</feature>
<feature type="compositionally biased region" description="Low complexity" evidence="1">
    <location>
        <begin position="1"/>
        <end position="11"/>
    </location>
</feature>
<dbReference type="EMBL" id="JAERWK010000015">
    <property type="protein sequence ID" value="MBM9468003.1"/>
    <property type="molecule type" value="Genomic_DNA"/>
</dbReference>
<organism evidence="3 4">
    <name type="scientific">Nakamurella leprariae</name>
    <dbReference type="NCBI Taxonomy" id="2803911"/>
    <lineage>
        <taxon>Bacteria</taxon>
        <taxon>Bacillati</taxon>
        <taxon>Actinomycetota</taxon>
        <taxon>Actinomycetes</taxon>
        <taxon>Nakamurellales</taxon>
        <taxon>Nakamurellaceae</taxon>
        <taxon>Nakamurella</taxon>
    </lineage>
</organism>
<dbReference type="InterPro" id="IPR037523">
    <property type="entry name" value="VOC_core"/>
</dbReference>
<dbReference type="InterPro" id="IPR041581">
    <property type="entry name" value="Glyoxalase_6"/>
</dbReference>
<dbReference type="RefSeq" id="WP_205260956.1">
    <property type="nucleotide sequence ID" value="NZ_JAERWK010000015.1"/>
</dbReference>
<evidence type="ECO:0000256" key="1">
    <source>
        <dbReference type="SAM" id="MobiDB-lite"/>
    </source>
</evidence>
<sequence>MTDASTPSAATPTPPTPPKTYPHGVTSWIDVEQPDPGAGQRFYGQLFGWQFTEAVPPGAPGSYLIATLDGQDVAAMASAQDGAARWNTYFAVDDADATAAAVIAQGGTVTSPPQDAGPGGRSVGCLDPGGISFRLWQARRRLGAQLVNSPGSWNFSDLVTADPDAVLPFYRAVFGIVTADMGTGAGAMLQVPGYGDHLASTSDPGIHERQAGAPAGFADVIGGIRAPEGDESSDWHVVFSVADRDAAVATAERLGATVLGAQDGVWASWARLRDPQGATFSVSQFTPPEDFG</sequence>
<evidence type="ECO:0000313" key="3">
    <source>
        <dbReference type="EMBL" id="MBM9468003.1"/>
    </source>
</evidence>
<feature type="region of interest" description="Disordered" evidence="1">
    <location>
        <begin position="1"/>
        <end position="20"/>
    </location>
</feature>
<dbReference type="Gene3D" id="3.10.180.10">
    <property type="entry name" value="2,3-Dihydroxybiphenyl 1,2-Dioxygenase, domain 1"/>
    <property type="match status" value="2"/>
</dbReference>
<dbReference type="InterPro" id="IPR029068">
    <property type="entry name" value="Glyas_Bleomycin-R_OHBP_Dase"/>
</dbReference>